<name>A0A0E9QEX9_ANGAN</name>
<reference evidence="1" key="2">
    <citation type="journal article" date="2015" name="Fish Shellfish Immunol.">
        <title>Early steps in the European eel (Anguilla anguilla)-Vibrio vulnificus interaction in the gills: Role of the RtxA13 toxin.</title>
        <authorList>
            <person name="Callol A."/>
            <person name="Pajuelo D."/>
            <person name="Ebbesson L."/>
            <person name="Teles M."/>
            <person name="MacKenzie S."/>
            <person name="Amaro C."/>
        </authorList>
    </citation>
    <scope>NUCLEOTIDE SEQUENCE</scope>
</reference>
<organism evidence="1">
    <name type="scientific">Anguilla anguilla</name>
    <name type="common">European freshwater eel</name>
    <name type="synonym">Muraena anguilla</name>
    <dbReference type="NCBI Taxonomy" id="7936"/>
    <lineage>
        <taxon>Eukaryota</taxon>
        <taxon>Metazoa</taxon>
        <taxon>Chordata</taxon>
        <taxon>Craniata</taxon>
        <taxon>Vertebrata</taxon>
        <taxon>Euteleostomi</taxon>
        <taxon>Actinopterygii</taxon>
        <taxon>Neopterygii</taxon>
        <taxon>Teleostei</taxon>
        <taxon>Anguilliformes</taxon>
        <taxon>Anguillidae</taxon>
        <taxon>Anguilla</taxon>
    </lineage>
</organism>
<accession>A0A0E9QEX9</accession>
<proteinExistence type="predicted"/>
<evidence type="ECO:0000313" key="1">
    <source>
        <dbReference type="EMBL" id="JAH15072.1"/>
    </source>
</evidence>
<protein>
    <submittedName>
        <fullName evidence="1">Uncharacterized protein</fullName>
    </submittedName>
</protein>
<dbReference type="EMBL" id="GBXM01093505">
    <property type="protein sequence ID" value="JAH15072.1"/>
    <property type="molecule type" value="Transcribed_RNA"/>
</dbReference>
<dbReference type="AlphaFoldDB" id="A0A0E9QEX9"/>
<sequence length="33" mass="3732">MKQIILSKSWKGRNDLTLVIFLKGKSKTALTVL</sequence>
<reference evidence="1" key="1">
    <citation type="submission" date="2014-11" db="EMBL/GenBank/DDBJ databases">
        <authorList>
            <person name="Amaro Gonzalez C."/>
        </authorList>
    </citation>
    <scope>NUCLEOTIDE SEQUENCE</scope>
</reference>